<dbReference type="SUPFAM" id="SSF54285">
    <property type="entry name" value="MoaD/ThiS"/>
    <property type="match status" value="1"/>
</dbReference>
<proteinExistence type="inferred from homology"/>
<sequence>MRWASSRRREVWELSVVEVRYFAGAKDASGCASETFQLPEGSDLSALKAAVLDRHGNALADVLRVSAFLVGDELTRDLSTTFGDRVDVLPPFAGG</sequence>
<gene>
    <name evidence="4" type="ORF">WDS16_12370</name>
</gene>
<reference evidence="4 5" key="1">
    <citation type="submission" date="2024-03" db="EMBL/GenBank/DDBJ databases">
        <title>Natural products discovery in diverse microorganisms through a two-stage MS feature dereplication strategy.</title>
        <authorList>
            <person name="Zhang R."/>
        </authorList>
    </citation>
    <scope>NUCLEOTIDE SEQUENCE [LARGE SCALE GENOMIC DNA]</scope>
    <source>
        <strain evidence="4 5">18930</strain>
    </source>
</reference>
<dbReference type="CDD" id="cd00754">
    <property type="entry name" value="Ubl_MoaD"/>
    <property type="match status" value="1"/>
</dbReference>
<evidence type="ECO:0000256" key="2">
    <source>
        <dbReference type="ARBA" id="ARBA00024200"/>
    </source>
</evidence>
<dbReference type="InterPro" id="IPR016155">
    <property type="entry name" value="Mopterin_synth/thiamin_S_b"/>
</dbReference>
<dbReference type="InterPro" id="IPR012675">
    <property type="entry name" value="Beta-grasp_dom_sf"/>
</dbReference>
<dbReference type="PANTHER" id="PTHR33359:SF1">
    <property type="entry name" value="MOLYBDOPTERIN SYNTHASE SULFUR CARRIER SUBUNIT"/>
    <property type="match status" value="1"/>
</dbReference>
<dbReference type="InterPro" id="IPR003749">
    <property type="entry name" value="ThiS/MoaD-like"/>
</dbReference>
<dbReference type="Proteomes" id="UP001432000">
    <property type="component" value="Chromosome"/>
</dbReference>
<evidence type="ECO:0000313" key="4">
    <source>
        <dbReference type="EMBL" id="WXG71204.1"/>
    </source>
</evidence>
<evidence type="ECO:0000256" key="1">
    <source>
        <dbReference type="ARBA" id="ARBA00022741"/>
    </source>
</evidence>
<dbReference type="Gene3D" id="3.10.20.30">
    <property type="match status" value="1"/>
</dbReference>
<comment type="similarity">
    <text evidence="2">Belongs to the MoaD family.</text>
</comment>
<dbReference type="EMBL" id="CP147846">
    <property type="protein sequence ID" value="WXG71204.1"/>
    <property type="molecule type" value="Genomic_DNA"/>
</dbReference>
<keyword evidence="1" id="KW-0547">Nucleotide-binding</keyword>
<protein>
    <recommendedName>
        <fullName evidence="3">Molybdopterin synthase sulfur carrier subunit</fullName>
    </recommendedName>
</protein>
<keyword evidence="5" id="KW-1185">Reference proteome</keyword>
<name>A0ABZ2PQF9_9NOCA</name>
<dbReference type="RefSeq" id="WP_338892925.1">
    <property type="nucleotide sequence ID" value="NZ_CP147846.1"/>
</dbReference>
<evidence type="ECO:0000313" key="5">
    <source>
        <dbReference type="Proteomes" id="UP001432000"/>
    </source>
</evidence>
<dbReference type="InterPro" id="IPR044672">
    <property type="entry name" value="MOCS2A"/>
</dbReference>
<organism evidence="4 5">
    <name type="scientific">Rhodococcus sovatensis</name>
    <dbReference type="NCBI Taxonomy" id="1805840"/>
    <lineage>
        <taxon>Bacteria</taxon>
        <taxon>Bacillati</taxon>
        <taxon>Actinomycetota</taxon>
        <taxon>Actinomycetes</taxon>
        <taxon>Mycobacteriales</taxon>
        <taxon>Nocardiaceae</taxon>
        <taxon>Rhodococcus</taxon>
    </lineage>
</organism>
<dbReference type="PANTHER" id="PTHR33359">
    <property type="entry name" value="MOLYBDOPTERIN SYNTHASE SULFUR CARRIER SUBUNIT"/>
    <property type="match status" value="1"/>
</dbReference>
<evidence type="ECO:0000256" key="3">
    <source>
        <dbReference type="ARBA" id="ARBA00024247"/>
    </source>
</evidence>
<accession>A0ABZ2PQF9</accession>
<dbReference type="Pfam" id="PF02597">
    <property type="entry name" value="ThiS"/>
    <property type="match status" value="1"/>
</dbReference>